<accession>Q5GWZ9</accession>
<keyword evidence="4" id="KW-1185">Reference proteome</keyword>
<name>Q5GWZ9_XANOR</name>
<evidence type="ECO:0000313" key="4">
    <source>
        <dbReference type="Proteomes" id="UP000006735"/>
    </source>
</evidence>
<keyword evidence="1" id="KW-1133">Transmembrane helix</keyword>
<dbReference type="HOGENOM" id="CLU_084402_0_0_6"/>
<dbReference type="Gene3D" id="3.30.1380.10">
    <property type="match status" value="1"/>
</dbReference>
<keyword evidence="1" id="KW-0472">Membrane</keyword>
<reference evidence="3 4" key="1">
    <citation type="journal article" date="2005" name="Nucleic Acids Res.">
        <title>The genome sequence of Xanthomonas oryzae pathovar oryzae KACC10331, the bacterial blight pathogen of rice.</title>
        <authorList>
            <person name="Lee B.M."/>
            <person name="Park Y.J."/>
            <person name="Park D.S."/>
            <person name="Kang H.W."/>
            <person name="Kim J.G."/>
            <person name="Song E.S."/>
            <person name="Park I.C."/>
            <person name="Yoon U.H."/>
            <person name="Hahn J.H."/>
            <person name="Koo B.S."/>
            <person name="Lee G.B."/>
            <person name="Kim H."/>
            <person name="Park H.S."/>
            <person name="Yoon K.O."/>
            <person name="Kim J.H."/>
            <person name="Jung C.H."/>
            <person name="Koh N.H."/>
            <person name="Seo J.S."/>
            <person name="Go S.J."/>
        </authorList>
    </citation>
    <scope>NUCLEOTIDE SEQUENCE [LARGE SCALE GENOMIC DNA]</scope>
    <source>
        <strain evidence="4">KACC10331 / KXO85</strain>
    </source>
</reference>
<evidence type="ECO:0000259" key="2">
    <source>
        <dbReference type="Pfam" id="PF13539"/>
    </source>
</evidence>
<organism evidence="3 4">
    <name type="scientific">Xanthomonas oryzae pv. oryzae (strain KACC10331 / KXO85)</name>
    <dbReference type="NCBI Taxonomy" id="291331"/>
    <lineage>
        <taxon>Bacteria</taxon>
        <taxon>Pseudomonadati</taxon>
        <taxon>Pseudomonadota</taxon>
        <taxon>Gammaproteobacteria</taxon>
        <taxon>Lysobacterales</taxon>
        <taxon>Lysobacteraceae</taxon>
        <taxon>Xanthomonas</taxon>
    </lineage>
</organism>
<feature type="transmembrane region" description="Helical" evidence="1">
    <location>
        <begin position="18"/>
        <end position="41"/>
    </location>
</feature>
<dbReference type="InterPro" id="IPR039561">
    <property type="entry name" value="Peptidase_M15C"/>
</dbReference>
<dbReference type="Proteomes" id="UP000006735">
    <property type="component" value="Chromosome"/>
</dbReference>
<dbReference type="Pfam" id="PF13539">
    <property type="entry name" value="Peptidase_M15_4"/>
    <property type="match status" value="1"/>
</dbReference>
<proteinExistence type="predicted"/>
<dbReference type="KEGG" id="xoo:XOO3518"/>
<evidence type="ECO:0000256" key="1">
    <source>
        <dbReference type="SAM" id="Phobius"/>
    </source>
</evidence>
<protein>
    <recommendedName>
        <fullName evidence="2">Peptidase M15C domain-containing protein</fullName>
    </recommendedName>
</protein>
<dbReference type="EMBL" id="AE013598">
    <property type="protein sequence ID" value="AAW76772.1"/>
    <property type="molecule type" value="Genomic_DNA"/>
</dbReference>
<evidence type="ECO:0000313" key="3">
    <source>
        <dbReference type="EMBL" id="AAW76772.1"/>
    </source>
</evidence>
<dbReference type="SUPFAM" id="SSF55166">
    <property type="entry name" value="Hedgehog/DD-peptidase"/>
    <property type="match status" value="1"/>
</dbReference>
<feature type="transmembrane region" description="Helical" evidence="1">
    <location>
        <begin position="98"/>
        <end position="117"/>
    </location>
</feature>
<dbReference type="AlphaFoldDB" id="Q5GWZ9"/>
<sequence>MAPARQPHRNHQHNQEDVVAVVVAGVVIFLLVVSIACWLLLFPEALERVQAWLGERLRGLRQGAGRVGQRVGRSAGGVGEGVRGGIGGVTDFFRRHRWVILCATLLLLLPPSVILLVRQNVVLEDFRADDMNESSSMVAQLLRGERLVPPLAPPPEVFTTEEIRRTRPEIVTADRRWESIDADLQQRVLAIYEVMRRQYGYEMVLVEGYRSPERQAELMGGGRATRAGSWQSCHQYGLAVDSAPLRDGKLQWDMGDPWTRRAYFLYGELAQQAGLEWGGSWRSIKDYVHLEKLDACRSARAAKRAELAQG</sequence>
<dbReference type="GO" id="GO:0008233">
    <property type="term" value="F:peptidase activity"/>
    <property type="evidence" value="ECO:0007669"/>
    <property type="project" value="InterPro"/>
</dbReference>
<gene>
    <name evidence="3" type="ordered locus">XOO3518</name>
</gene>
<dbReference type="CDD" id="cd14845">
    <property type="entry name" value="L-Ala-D-Glu_peptidase_like"/>
    <property type="match status" value="1"/>
</dbReference>
<keyword evidence="1" id="KW-0812">Transmembrane</keyword>
<dbReference type="InterPro" id="IPR009045">
    <property type="entry name" value="Zn_M74/Hedgehog-like"/>
</dbReference>
<feature type="domain" description="Peptidase M15C" evidence="2">
    <location>
        <begin position="227"/>
        <end position="291"/>
    </location>
</feature>
<dbReference type="STRING" id="291331.XOO3518"/>